<gene>
    <name evidence="2" type="ORF">BAQU_1800</name>
</gene>
<dbReference type="AlphaFoldDB" id="A0A261G0W8"/>
<reference evidence="2 3" key="1">
    <citation type="journal article" date="2017" name="BMC Genomics">
        <title>Comparative genomic and phylogenomic analyses of the Bifidobacteriaceae family.</title>
        <authorList>
            <person name="Lugli G.A."/>
            <person name="Milani C."/>
            <person name="Turroni F."/>
            <person name="Duranti S."/>
            <person name="Mancabelli L."/>
            <person name="Mangifesta M."/>
            <person name="Ferrario C."/>
            <person name="Modesto M."/>
            <person name="Mattarelli P."/>
            <person name="Jiri K."/>
            <person name="van Sinderen D."/>
            <person name="Ventura M."/>
        </authorList>
    </citation>
    <scope>NUCLEOTIDE SEQUENCE [LARGE SCALE GENOMIC DNA]</scope>
    <source>
        <strain evidence="2 3">LMG 28769</strain>
    </source>
</reference>
<keyword evidence="3" id="KW-1185">Reference proteome</keyword>
<dbReference type="RefSeq" id="WP_211277155.1">
    <property type="nucleotide sequence ID" value="NZ_JBDNSG010000001.1"/>
</dbReference>
<evidence type="ECO:0000313" key="3">
    <source>
        <dbReference type="Proteomes" id="UP000216451"/>
    </source>
</evidence>
<proteinExistence type="predicted"/>
<dbReference type="EMBL" id="MWXA01000009">
    <property type="protein sequence ID" value="OZG65060.1"/>
    <property type="molecule type" value="Genomic_DNA"/>
</dbReference>
<keyword evidence="1" id="KW-0472">Membrane</keyword>
<dbReference type="Proteomes" id="UP000216451">
    <property type="component" value="Unassembled WGS sequence"/>
</dbReference>
<comment type="caution">
    <text evidence="2">The sequence shown here is derived from an EMBL/GenBank/DDBJ whole genome shotgun (WGS) entry which is preliminary data.</text>
</comment>
<keyword evidence="1" id="KW-0812">Transmembrane</keyword>
<feature type="transmembrane region" description="Helical" evidence="1">
    <location>
        <begin position="61"/>
        <end position="79"/>
    </location>
</feature>
<organism evidence="2 3">
    <name type="scientific">Bifidobacterium aquikefiri</name>
    <dbReference type="NCBI Taxonomy" id="1653207"/>
    <lineage>
        <taxon>Bacteria</taxon>
        <taxon>Bacillati</taxon>
        <taxon>Actinomycetota</taxon>
        <taxon>Actinomycetes</taxon>
        <taxon>Bifidobacteriales</taxon>
        <taxon>Bifidobacteriaceae</taxon>
        <taxon>Bifidobacterium</taxon>
    </lineage>
</organism>
<sequence length="201" mass="21478">MKSSAYGLNAMMLGTNGGKSNRKLMPWSFRFGIRVRLFISLALGFVASIVGTPVHRMGASSNLPYGLVLALVLVGVSAWQARSRGGIIGLVLHLIASCFGVGMLAGQGPMGDVLIPVGGAAFNTYFGLHVGYYWLLGLILVQFVIALFPVQWFVVIPRLADDAPILDTEGEIASDLAVSVIGERESTHSDPVPEHKEPNNE</sequence>
<keyword evidence="1" id="KW-1133">Transmembrane helix</keyword>
<evidence type="ECO:0000256" key="1">
    <source>
        <dbReference type="SAM" id="Phobius"/>
    </source>
</evidence>
<feature type="transmembrane region" description="Helical" evidence="1">
    <location>
        <begin position="86"/>
        <end position="106"/>
    </location>
</feature>
<dbReference type="GeneID" id="98296449"/>
<accession>A0A261G0W8</accession>
<evidence type="ECO:0000313" key="2">
    <source>
        <dbReference type="EMBL" id="OZG65060.1"/>
    </source>
</evidence>
<protein>
    <submittedName>
        <fullName evidence="2">Alcohol dehydrogenase, class IV</fullName>
    </submittedName>
</protein>
<feature type="transmembrane region" description="Helical" evidence="1">
    <location>
        <begin position="132"/>
        <end position="155"/>
    </location>
</feature>
<name>A0A261G0W8_9BIFI</name>